<dbReference type="OrthoDB" id="272077at2759"/>
<evidence type="ECO:0000313" key="2">
    <source>
        <dbReference type="EMBL" id="CAI2175782.1"/>
    </source>
</evidence>
<dbReference type="SUPFAM" id="SSF81901">
    <property type="entry name" value="HCP-like"/>
    <property type="match status" value="3"/>
</dbReference>
<accession>A0A9W4WP44</accession>
<proteinExistence type="inferred from homology"/>
<organism evidence="2 3">
    <name type="scientific">Funneliformis geosporum</name>
    <dbReference type="NCBI Taxonomy" id="1117311"/>
    <lineage>
        <taxon>Eukaryota</taxon>
        <taxon>Fungi</taxon>
        <taxon>Fungi incertae sedis</taxon>
        <taxon>Mucoromycota</taxon>
        <taxon>Glomeromycotina</taxon>
        <taxon>Glomeromycetes</taxon>
        <taxon>Glomerales</taxon>
        <taxon>Glomeraceae</taxon>
        <taxon>Funneliformis</taxon>
    </lineage>
</organism>
<sequence>DDESMFKELIKDFYDKIINTISFDNFENSSIEWIKNTLKQNDLNVETSLEFMQNHEESEAWFTSLIGFFYQHGIGCNVNEDVALKMYSLAIKQVQIVNNTIAKYLLSLLYYKDIILSKGNSGNSIDLTIIKPKVKISQFKNFKNINKSNANVIDDERKNYSKLLLNLNFDNNNPETCSNEEEEIINLDFNRQHEMEIEKKKFERYIISARGGDVTAKYKLGRCYQYNKGIDKDEGKAFEWYLESAVNGNASGQRKLGDCYQYGKGAIIDEKKAFEWYSKSAENGSSNGQRKSGRCYLYGIGIEKDEKKALELYLKSAEAGNVTALYNLGHEKKAFVWYSKSAENGSSNGQRKLGRCYQYAIDEKKAFEWFLKSAELGSISAQNSLDDCYQEQIKTL</sequence>
<dbReference type="PANTHER" id="PTHR11102:SF160">
    <property type="entry name" value="ERAD-ASSOCIATED E3 UBIQUITIN-PROTEIN LIGASE COMPONENT HRD3"/>
    <property type="match status" value="1"/>
</dbReference>
<dbReference type="AlphaFoldDB" id="A0A9W4WP44"/>
<keyword evidence="3" id="KW-1185">Reference proteome</keyword>
<dbReference type="Proteomes" id="UP001153678">
    <property type="component" value="Unassembled WGS sequence"/>
</dbReference>
<protein>
    <submittedName>
        <fullName evidence="2">13319_t:CDS:1</fullName>
    </submittedName>
</protein>
<dbReference type="Gene3D" id="1.25.40.10">
    <property type="entry name" value="Tetratricopeptide repeat domain"/>
    <property type="match status" value="2"/>
</dbReference>
<dbReference type="InterPro" id="IPR050767">
    <property type="entry name" value="Sel1_AlgK"/>
</dbReference>
<evidence type="ECO:0000313" key="3">
    <source>
        <dbReference type="Proteomes" id="UP001153678"/>
    </source>
</evidence>
<dbReference type="Pfam" id="PF08238">
    <property type="entry name" value="Sel1"/>
    <property type="match status" value="6"/>
</dbReference>
<name>A0A9W4WP44_9GLOM</name>
<dbReference type="EMBL" id="CAMKVN010001410">
    <property type="protein sequence ID" value="CAI2175782.1"/>
    <property type="molecule type" value="Genomic_DNA"/>
</dbReference>
<dbReference type="InterPro" id="IPR011990">
    <property type="entry name" value="TPR-like_helical_dom_sf"/>
</dbReference>
<dbReference type="SMART" id="SM00671">
    <property type="entry name" value="SEL1"/>
    <property type="match status" value="6"/>
</dbReference>
<gene>
    <name evidence="2" type="ORF">FWILDA_LOCUS7264</name>
</gene>
<evidence type="ECO:0000256" key="1">
    <source>
        <dbReference type="ARBA" id="ARBA00038101"/>
    </source>
</evidence>
<dbReference type="InterPro" id="IPR006597">
    <property type="entry name" value="Sel1-like"/>
</dbReference>
<feature type="non-terminal residue" evidence="2">
    <location>
        <position position="396"/>
    </location>
</feature>
<comment type="caution">
    <text evidence="2">The sequence shown here is derived from an EMBL/GenBank/DDBJ whole genome shotgun (WGS) entry which is preliminary data.</text>
</comment>
<reference evidence="2" key="1">
    <citation type="submission" date="2022-08" db="EMBL/GenBank/DDBJ databases">
        <authorList>
            <person name="Kallberg Y."/>
            <person name="Tangrot J."/>
            <person name="Rosling A."/>
        </authorList>
    </citation>
    <scope>NUCLEOTIDE SEQUENCE</scope>
    <source>
        <strain evidence="2">Wild A</strain>
    </source>
</reference>
<comment type="similarity">
    <text evidence="1">Belongs to the sel-1 family.</text>
</comment>
<dbReference type="PANTHER" id="PTHR11102">
    <property type="entry name" value="SEL-1-LIKE PROTEIN"/>
    <property type="match status" value="1"/>
</dbReference>